<dbReference type="PANTHER" id="PTHR40841:SF2">
    <property type="entry name" value="SIDEROPHORE-DEGRADING ESTERASE (EUROFUNG)"/>
    <property type="match status" value="1"/>
</dbReference>
<sequence length="430" mass="48943">MINRLMRFLPQIPSRTNLFLPLFTLFILSIPNKNSAQTTQEDMINIGVSHTIESTILNEKRTIWVHVPESGSDTDDGFPVVYLLDGDTHFTSVVGTIQELSTKSNSVLPKMIVVGILNTDRLRDLTPKHGNRENGPNTSGGGEAFMEFLQKELIPFVDKTYQTKPYRLYIGHSLGGLTVINTMLKRPELFNSYIALDPSLWWSDSAMLEEAKMILNNKKLSNEILYVGIANSMPAGMTLNTVEQDTTKQTQHIRDILEFTNQVVPESSSQIDFNSNYYPNESHGTLPFIATYDALRYIFSWYDLDKSFIPLIINPEVKESTVIKTLKNHYQLVSNKMDYTILPPESLVNQFGYGCLRRKLYDKAEAFFKLNVKNYPENSNVYDSLGDYYVEVNEKDKAVSAYQKALSTGKGNNYSRDKLYTLLLKEDSSH</sequence>
<feature type="repeat" description="TPR" evidence="3">
    <location>
        <begin position="379"/>
        <end position="412"/>
    </location>
</feature>
<dbReference type="PROSITE" id="PS50005">
    <property type="entry name" value="TPR"/>
    <property type="match status" value="1"/>
</dbReference>
<keyword evidence="3" id="KW-0802">TPR repeat</keyword>
<comment type="similarity">
    <text evidence="1">Belongs to the esterase D family.</text>
</comment>
<dbReference type="InterPro" id="IPR052558">
    <property type="entry name" value="Siderophore_Hydrolase_D"/>
</dbReference>
<dbReference type="GO" id="GO:0016788">
    <property type="term" value="F:hydrolase activity, acting on ester bonds"/>
    <property type="evidence" value="ECO:0007669"/>
    <property type="project" value="TreeGrafter"/>
</dbReference>
<keyword evidence="2 4" id="KW-0378">Hydrolase</keyword>
<dbReference type="InterPro" id="IPR019734">
    <property type="entry name" value="TPR_rpt"/>
</dbReference>
<dbReference type="InterPro" id="IPR000801">
    <property type="entry name" value="Esterase-like"/>
</dbReference>
<dbReference type="AlphaFoldDB" id="A0A5D0QQU7"/>
<organism evidence="4 5">
    <name type="scientific">Bizionia algoritergicola</name>
    <dbReference type="NCBI Taxonomy" id="291187"/>
    <lineage>
        <taxon>Bacteria</taxon>
        <taxon>Pseudomonadati</taxon>
        <taxon>Bacteroidota</taxon>
        <taxon>Flavobacteriia</taxon>
        <taxon>Flavobacteriales</taxon>
        <taxon>Flavobacteriaceae</taxon>
        <taxon>Bizionia</taxon>
    </lineage>
</organism>
<dbReference type="Proteomes" id="UP000324358">
    <property type="component" value="Unassembled WGS sequence"/>
</dbReference>
<comment type="caution">
    <text evidence="4">The sequence shown here is derived from an EMBL/GenBank/DDBJ whole genome shotgun (WGS) entry which is preliminary data.</text>
</comment>
<dbReference type="EMBL" id="VSKL01000007">
    <property type="protein sequence ID" value="TYB70738.1"/>
    <property type="molecule type" value="Genomic_DNA"/>
</dbReference>
<gene>
    <name evidence="4" type="ORF">ES675_14605</name>
</gene>
<evidence type="ECO:0000256" key="1">
    <source>
        <dbReference type="ARBA" id="ARBA00005622"/>
    </source>
</evidence>
<evidence type="ECO:0000313" key="4">
    <source>
        <dbReference type="EMBL" id="TYB70738.1"/>
    </source>
</evidence>
<evidence type="ECO:0000256" key="3">
    <source>
        <dbReference type="PROSITE-ProRule" id="PRU00339"/>
    </source>
</evidence>
<accession>A0A5D0QQU7</accession>
<dbReference type="InterPro" id="IPR029058">
    <property type="entry name" value="AB_hydrolase_fold"/>
</dbReference>
<evidence type="ECO:0000313" key="5">
    <source>
        <dbReference type="Proteomes" id="UP000324358"/>
    </source>
</evidence>
<dbReference type="SUPFAM" id="SSF48452">
    <property type="entry name" value="TPR-like"/>
    <property type="match status" value="1"/>
</dbReference>
<dbReference type="PANTHER" id="PTHR40841">
    <property type="entry name" value="SIDEROPHORE TRIACETYLFUSARININE C ESTERASE"/>
    <property type="match status" value="1"/>
</dbReference>
<reference evidence="4 5" key="1">
    <citation type="submission" date="2019-08" db="EMBL/GenBank/DDBJ databases">
        <title>Genomes of Antarctic Bizionia species.</title>
        <authorList>
            <person name="Bowman J.P."/>
        </authorList>
    </citation>
    <scope>NUCLEOTIDE SEQUENCE [LARGE SCALE GENOMIC DNA]</scope>
    <source>
        <strain evidence="4 5">APA-1</strain>
    </source>
</reference>
<keyword evidence="5" id="KW-1185">Reference proteome</keyword>
<protein>
    <submittedName>
        <fullName evidence="4">Alpha/beta hydrolase</fullName>
    </submittedName>
</protein>
<dbReference type="InterPro" id="IPR011990">
    <property type="entry name" value="TPR-like_helical_dom_sf"/>
</dbReference>
<name>A0A5D0QQU7_9FLAO</name>
<dbReference type="Pfam" id="PF00756">
    <property type="entry name" value="Esterase"/>
    <property type="match status" value="1"/>
</dbReference>
<evidence type="ECO:0000256" key="2">
    <source>
        <dbReference type="ARBA" id="ARBA00022801"/>
    </source>
</evidence>
<dbReference type="SUPFAM" id="SSF53474">
    <property type="entry name" value="alpha/beta-Hydrolases"/>
    <property type="match status" value="1"/>
</dbReference>
<dbReference type="OrthoDB" id="9784036at2"/>
<proteinExistence type="inferred from homology"/>
<dbReference type="Gene3D" id="3.40.50.1820">
    <property type="entry name" value="alpha/beta hydrolase"/>
    <property type="match status" value="1"/>
</dbReference>